<dbReference type="UniPathway" id="UPA00035">
    <property type="reaction ID" value="UER00043"/>
</dbReference>
<evidence type="ECO:0000256" key="1">
    <source>
        <dbReference type="ARBA" id="ARBA00001633"/>
    </source>
</evidence>
<evidence type="ECO:0000256" key="5">
    <source>
        <dbReference type="ARBA" id="ARBA00022793"/>
    </source>
</evidence>
<evidence type="ECO:0000259" key="10">
    <source>
        <dbReference type="Pfam" id="PF00218"/>
    </source>
</evidence>
<keyword evidence="12" id="KW-1185">Reference proteome</keyword>
<dbReference type="SUPFAM" id="SSF51366">
    <property type="entry name" value="Ribulose-phoshate binding barrel"/>
    <property type="match status" value="1"/>
</dbReference>
<evidence type="ECO:0000313" key="12">
    <source>
        <dbReference type="Proteomes" id="UP000198642"/>
    </source>
</evidence>
<dbReference type="Pfam" id="PF00218">
    <property type="entry name" value="IGPS"/>
    <property type="match status" value="1"/>
</dbReference>
<keyword evidence="8 9" id="KW-0456">Lyase</keyword>
<sequence>MTILEDILRQKKKEVEQLKKQPIVETPSANKPVQTVVHTFHNTDRMNIIAEIKRASPSKGSIDMEADPAEQAILYEACGAGAISVLTDEAFFKGSLDDLRAVRNAVDIPILCKDFVIDKVQIDHAKSAGASIILLIVAAMNPSKLSELYTYATRQGLEVLCEVHNEPEMETAIDLGADMIGINNRNLKTFDVTLSTTERLASMVVNPETILISESGIKTRDDVMETAKSGASGILVGETLMRSNNLQELFNELKIPLSEGGRSHAR</sequence>
<dbReference type="NCBIfam" id="NF001371">
    <property type="entry name" value="PRK00278.1-3"/>
    <property type="match status" value="1"/>
</dbReference>
<keyword evidence="6 9" id="KW-0822">Tryptophan biosynthesis</keyword>
<evidence type="ECO:0000256" key="2">
    <source>
        <dbReference type="ARBA" id="ARBA00004696"/>
    </source>
</evidence>
<dbReference type="FunFam" id="3.20.20.70:FF:000024">
    <property type="entry name" value="Indole-3-glycerol phosphate synthase"/>
    <property type="match status" value="1"/>
</dbReference>
<comment type="similarity">
    <text evidence="3 9">Belongs to the TrpC family.</text>
</comment>
<dbReference type="InterPro" id="IPR013798">
    <property type="entry name" value="Indole-3-glycerol_P_synth_dom"/>
</dbReference>
<dbReference type="RefSeq" id="WP_090236639.1">
    <property type="nucleotide sequence ID" value="NZ_FOJW01000006.1"/>
</dbReference>
<dbReference type="AlphaFoldDB" id="A0A1I0XY97"/>
<dbReference type="PROSITE" id="PS00614">
    <property type="entry name" value="IGPS"/>
    <property type="match status" value="1"/>
</dbReference>
<proteinExistence type="inferred from homology"/>
<dbReference type="InterPro" id="IPR001468">
    <property type="entry name" value="Indole-3-GlycerolPSynthase_CS"/>
</dbReference>
<evidence type="ECO:0000313" key="11">
    <source>
        <dbReference type="EMBL" id="SFB05647.1"/>
    </source>
</evidence>
<dbReference type="EC" id="4.1.1.48" evidence="9"/>
<comment type="catalytic activity">
    <reaction evidence="1 9">
        <text>1-(2-carboxyphenylamino)-1-deoxy-D-ribulose 5-phosphate + H(+) = (1S,2R)-1-C-(indol-3-yl)glycerol 3-phosphate + CO2 + H2O</text>
        <dbReference type="Rhea" id="RHEA:23476"/>
        <dbReference type="ChEBI" id="CHEBI:15377"/>
        <dbReference type="ChEBI" id="CHEBI:15378"/>
        <dbReference type="ChEBI" id="CHEBI:16526"/>
        <dbReference type="ChEBI" id="CHEBI:58613"/>
        <dbReference type="ChEBI" id="CHEBI:58866"/>
        <dbReference type="EC" id="4.1.1.48"/>
    </reaction>
</comment>
<keyword evidence="7 9" id="KW-0057">Aromatic amino acid biosynthesis</keyword>
<dbReference type="HAMAP" id="MF_00134_B">
    <property type="entry name" value="IGPS_B"/>
    <property type="match status" value="1"/>
</dbReference>
<dbReference type="EMBL" id="FOJW01000006">
    <property type="protein sequence ID" value="SFB05647.1"/>
    <property type="molecule type" value="Genomic_DNA"/>
</dbReference>
<gene>
    <name evidence="9" type="primary">trpC</name>
    <name evidence="11" type="ORF">SAMN04488072_106105</name>
</gene>
<evidence type="ECO:0000256" key="7">
    <source>
        <dbReference type="ARBA" id="ARBA00023141"/>
    </source>
</evidence>
<dbReference type="PANTHER" id="PTHR22854:SF2">
    <property type="entry name" value="INDOLE-3-GLYCEROL-PHOSPHATE SYNTHASE"/>
    <property type="match status" value="1"/>
</dbReference>
<accession>A0A1I0XY97</accession>
<evidence type="ECO:0000256" key="3">
    <source>
        <dbReference type="ARBA" id="ARBA00008737"/>
    </source>
</evidence>
<dbReference type="NCBIfam" id="NF001377">
    <property type="entry name" value="PRK00278.2-4"/>
    <property type="match status" value="1"/>
</dbReference>
<keyword evidence="4 9" id="KW-0028">Amino-acid biosynthesis</keyword>
<evidence type="ECO:0000256" key="8">
    <source>
        <dbReference type="ARBA" id="ARBA00023239"/>
    </source>
</evidence>
<dbReference type="Gene3D" id="3.20.20.70">
    <property type="entry name" value="Aldolase class I"/>
    <property type="match status" value="1"/>
</dbReference>
<dbReference type="InterPro" id="IPR011060">
    <property type="entry name" value="RibuloseP-bd_barrel"/>
</dbReference>
<dbReference type="HAMAP" id="MF_00134_A">
    <property type="entry name" value="IGPS_A"/>
    <property type="match status" value="1"/>
</dbReference>
<dbReference type="PANTHER" id="PTHR22854">
    <property type="entry name" value="TRYPTOPHAN BIOSYNTHESIS PROTEIN"/>
    <property type="match status" value="1"/>
</dbReference>
<dbReference type="GO" id="GO:0004640">
    <property type="term" value="F:phosphoribosylanthranilate isomerase activity"/>
    <property type="evidence" value="ECO:0007669"/>
    <property type="project" value="TreeGrafter"/>
</dbReference>
<organism evidence="11 12">
    <name type="scientific">Lentibacillus halodurans</name>
    <dbReference type="NCBI Taxonomy" id="237679"/>
    <lineage>
        <taxon>Bacteria</taxon>
        <taxon>Bacillati</taxon>
        <taxon>Bacillota</taxon>
        <taxon>Bacilli</taxon>
        <taxon>Bacillales</taxon>
        <taxon>Bacillaceae</taxon>
        <taxon>Lentibacillus</taxon>
    </lineage>
</organism>
<protein>
    <recommendedName>
        <fullName evidence="9">Indole-3-glycerol phosphate synthase</fullName>
        <shortName evidence="9">IGPS</shortName>
        <ecNumber evidence="9">4.1.1.48</ecNumber>
    </recommendedName>
</protein>
<keyword evidence="5 9" id="KW-0210">Decarboxylase</keyword>
<dbReference type="CDD" id="cd00331">
    <property type="entry name" value="IGPS"/>
    <property type="match status" value="1"/>
</dbReference>
<comment type="pathway">
    <text evidence="2 9">Amino-acid biosynthesis; L-tryptophan biosynthesis; L-tryptophan from chorismate: step 4/5.</text>
</comment>
<dbReference type="InterPro" id="IPR045186">
    <property type="entry name" value="Indole-3-glycerol_P_synth"/>
</dbReference>
<evidence type="ECO:0000256" key="4">
    <source>
        <dbReference type="ARBA" id="ARBA00022605"/>
    </source>
</evidence>
<evidence type="ECO:0000256" key="6">
    <source>
        <dbReference type="ARBA" id="ARBA00022822"/>
    </source>
</evidence>
<dbReference type="InterPro" id="IPR013785">
    <property type="entry name" value="Aldolase_TIM"/>
</dbReference>
<dbReference type="Proteomes" id="UP000198642">
    <property type="component" value="Unassembled WGS sequence"/>
</dbReference>
<dbReference type="GO" id="GO:0000162">
    <property type="term" value="P:L-tryptophan biosynthetic process"/>
    <property type="evidence" value="ECO:0007669"/>
    <property type="project" value="UniProtKB-UniRule"/>
</dbReference>
<dbReference type="STRING" id="237679.SAMN04488072_106105"/>
<evidence type="ECO:0000256" key="9">
    <source>
        <dbReference type="HAMAP-Rule" id="MF_00134"/>
    </source>
</evidence>
<feature type="domain" description="Indole-3-glycerol phosphate synthase" evidence="10">
    <location>
        <begin position="4"/>
        <end position="252"/>
    </location>
</feature>
<dbReference type="GO" id="GO:0004425">
    <property type="term" value="F:indole-3-glycerol-phosphate synthase activity"/>
    <property type="evidence" value="ECO:0007669"/>
    <property type="project" value="UniProtKB-UniRule"/>
</dbReference>
<reference evidence="11 12" key="1">
    <citation type="submission" date="2016-10" db="EMBL/GenBank/DDBJ databases">
        <authorList>
            <person name="de Groot N.N."/>
        </authorList>
    </citation>
    <scope>NUCLEOTIDE SEQUENCE [LARGE SCALE GENOMIC DNA]</scope>
    <source>
        <strain evidence="11 12">CGMCC 1.3702</strain>
    </source>
</reference>
<dbReference type="OrthoDB" id="9804217at2"/>
<name>A0A1I0XY97_9BACI</name>